<feature type="compositionally biased region" description="Low complexity" evidence="1">
    <location>
        <begin position="603"/>
        <end position="616"/>
    </location>
</feature>
<comment type="caution">
    <text evidence="2">The sequence shown here is derived from an EMBL/GenBank/DDBJ whole genome shotgun (WGS) entry which is preliminary data.</text>
</comment>
<dbReference type="Proteomes" id="UP001151760">
    <property type="component" value="Unassembled WGS sequence"/>
</dbReference>
<keyword evidence="2" id="KW-0548">Nucleotidyltransferase</keyword>
<dbReference type="CDD" id="cd00303">
    <property type="entry name" value="retropepsin_like"/>
    <property type="match status" value="1"/>
</dbReference>
<dbReference type="PANTHER" id="PTHR33067">
    <property type="entry name" value="RNA-DIRECTED DNA POLYMERASE-RELATED"/>
    <property type="match status" value="1"/>
</dbReference>
<dbReference type="EMBL" id="BQNB010020900">
    <property type="protein sequence ID" value="GJU00806.1"/>
    <property type="molecule type" value="Genomic_DNA"/>
</dbReference>
<keyword evidence="2" id="KW-0808">Transferase</keyword>
<dbReference type="PANTHER" id="PTHR33067:SF35">
    <property type="entry name" value="ASPARTIC PEPTIDASE DDI1-TYPE DOMAIN-CONTAINING PROTEIN"/>
    <property type="match status" value="1"/>
</dbReference>
<gene>
    <name evidence="2" type="ORF">Tco_1111144</name>
</gene>
<keyword evidence="2" id="KW-0695">RNA-directed DNA polymerase</keyword>
<feature type="region of interest" description="Disordered" evidence="1">
    <location>
        <begin position="317"/>
        <end position="339"/>
    </location>
</feature>
<feature type="compositionally biased region" description="Low complexity" evidence="1">
    <location>
        <begin position="156"/>
        <end position="172"/>
    </location>
</feature>
<proteinExistence type="predicted"/>
<sequence length="931" mass="104132">MPQEGLAIIESKSKVRYSRSRANDSRVSTDAPLSNSSFSNNSFDIQQIAASLEDKITIKMNKMMNEMKTLVVTTPAPVKAIEEVCVTCGSNHHFNLCPLTRGGNDFPIFHDNIQQFQQTAAVGNFLQRNQPSNLASQMKPPGFNQPNVQNNQNRYQGTNSNFNQNQGNFNQNRQNNQNQVYQAPQYQPPINQVLPYQPPINGVLKTDFESYVRANDAVLRNVQNQNQGLQNQMANVTSLLTSLCTKINDLGNTNQALSSSTLPNNTIPNPRNEAKAITTRSGVSYEGPSIPMPPPFVNPDVVKETLMDSVQPPLTQKVQETNSQTTTKENQEGIVNGPKTYELKLPYPERRNVEKRHEKDKIQLQKFWKMFKQLHFNISLADALILMPKYTKMLKDLCANKEKLEELANTPLSENCSAVILKKLPEKLGDSCRFTIPCDFSKLKCQGLADLGASINLMPLSVFHRLGFTNLESTQMTLELANRQLCRPDGICKDVLVPVGKFTYPADFVVVDYVPDEQIPLILGRPFLRTARALIDVYDEKLILRDGNESLTLNMQSEKSKLNGIQKVESINMIDIFNVPNYIGFKDLFAQMYSGNPTIQSDDSFPSSSPMKTSDSTSEEFTDEFTLPNSLPPGDDVFQEDTFRIISNPIFEFDDSFKSSNMNPLFEENNKDAEIKSDSIPLGINLTIPPTLVILSSNPTSPTLTREKALTISFDSTTKSILPPPLLDSDSPFTAELSANVTLNSLGNEDKVFKPGILVYHAIHDKNLVTLEENLKENISSGTLLVFKEPSFLLPPPEPPDECLKNVVLNEDLYQSKKTIPLNVEDVNSFTFIIWTFLPHFTYSEDSPLIFSFQSENFVFDPGIESSLRLGEGIESTCDSVHCLMVLPVAKASDNAGQAKYKTEPVKDYILLPLWTADPPYSQDPKSSHDD</sequence>
<feature type="region of interest" description="Disordered" evidence="1">
    <location>
        <begin position="132"/>
        <end position="172"/>
    </location>
</feature>
<name>A0ABQ5IKR9_9ASTR</name>
<evidence type="ECO:0000313" key="3">
    <source>
        <dbReference type="Proteomes" id="UP001151760"/>
    </source>
</evidence>
<feature type="compositionally biased region" description="Polar residues" evidence="1">
    <location>
        <begin position="317"/>
        <end position="328"/>
    </location>
</feature>
<organism evidence="2 3">
    <name type="scientific">Tanacetum coccineum</name>
    <dbReference type="NCBI Taxonomy" id="301880"/>
    <lineage>
        <taxon>Eukaryota</taxon>
        <taxon>Viridiplantae</taxon>
        <taxon>Streptophyta</taxon>
        <taxon>Embryophyta</taxon>
        <taxon>Tracheophyta</taxon>
        <taxon>Spermatophyta</taxon>
        <taxon>Magnoliopsida</taxon>
        <taxon>eudicotyledons</taxon>
        <taxon>Gunneridae</taxon>
        <taxon>Pentapetalae</taxon>
        <taxon>asterids</taxon>
        <taxon>campanulids</taxon>
        <taxon>Asterales</taxon>
        <taxon>Asteraceae</taxon>
        <taxon>Asteroideae</taxon>
        <taxon>Anthemideae</taxon>
        <taxon>Anthemidinae</taxon>
        <taxon>Tanacetum</taxon>
    </lineage>
</organism>
<keyword evidence="3" id="KW-1185">Reference proteome</keyword>
<evidence type="ECO:0000256" key="1">
    <source>
        <dbReference type="SAM" id="MobiDB-lite"/>
    </source>
</evidence>
<evidence type="ECO:0000313" key="2">
    <source>
        <dbReference type="EMBL" id="GJU00806.1"/>
    </source>
</evidence>
<protein>
    <submittedName>
        <fullName evidence="2">Reverse transcriptase domain-containing protein</fullName>
    </submittedName>
</protein>
<dbReference type="GO" id="GO:0003964">
    <property type="term" value="F:RNA-directed DNA polymerase activity"/>
    <property type="evidence" value="ECO:0007669"/>
    <property type="project" value="UniProtKB-KW"/>
</dbReference>
<feature type="region of interest" description="Disordered" evidence="1">
    <location>
        <begin position="599"/>
        <end position="633"/>
    </location>
</feature>
<accession>A0ABQ5IKR9</accession>
<dbReference type="Gene3D" id="2.40.70.10">
    <property type="entry name" value="Acid Proteases"/>
    <property type="match status" value="1"/>
</dbReference>
<reference evidence="2" key="1">
    <citation type="journal article" date="2022" name="Int. J. Mol. Sci.">
        <title>Draft Genome of Tanacetum Coccineum: Genomic Comparison of Closely Related Tanacetum-Family Plants.</title>
        <authorList>
            <person name="Yamashiro T."/>
            <person name="Shiraishi A."/>
            <person name="Nakayama K."/>
            <person name="Satake H."/>
        </authorList>
    </citation>
    <scope>NUCLEOTIDE SEQUENCE</scope>
</reference>
<reference evidence="2" key="2">
    <citation type="submission" date="2022-01" db="EMBL/GenBank/DDBJ databases">
        <authorList>
            <person name="Yamashiro T."/>
            <person name="Shiraishi A."/>
            <person name="Satake H."/>
            <person name="Nakayama K."/>
        </authorList>
    </citation>
    <scope>NUCLEOTIDE SEQUENCE</scope>
</reference>
<dbReference type="InterPro" id="IPR021109">
    <property type="entry name" value="Peptidase_aspartic_dom_sf"/>
</dbReference>
<feature type="compositionally biased region" description="Polar residues" evidence="1">
    <location>
        <begin position="144"/>
        <end position="155"/>
    </location>
</feature>